<feature type="domain" description="Ice-binding protein C-terminal" evidence="3">
    <location>
        <begin position="150"/>
        <end position="174"/>
    </location>
</feature>
<evidence type="ECO:0000259" key="3">
    <source>
        <dbReference type="Pfam" id="PF07589"/>
    </source>
</evidence>
<evidence type="ECO:0000313" key="4">
    <source>
        <dbReference type="EMBL" id="URI06527.1"/>
    </source>
</evidence>
<feature type="signal peptide" evidence="2">
    <location>
        <begin position="1"/>
        <end position="23"/>
    </location>
</feature>
<organism evidence="4 5">
    <name type="scientific">Aquincola tertiaricarbonis</name>
    <dbReference type="NCBI Taxonomy" id="391953"/>
    <lineage>
        <taxon>Bacteria</taxon>
        <taxon>Pseudomonadati</taxon>
        <taxon>Pseudomonadota</taxon>
        <taxon>Betaproteobacteria</taxon>
        <taxon>Burkholderiales</taxon>
        <taxon>Sphaerotilaceae</taxon>
        <taxon>Aquincola</taxon>
    </lineage>
</organism>
<feature type="chain" id="PRO_5046407399" evidence="2">
    <location>
        <begin position="24"/>
        <end position="174"/>
    </location>
</feature>
<keyword evidence="1" id="KW-1133">Transmembrane helix</keyword>
<sequence>MNCKPSTLALAAALLLAGPAALAATLDYGGTTVGGATFNRPVETLDFVTMTDTAYSAFEFTVGSTGFYNFLSTAQGGWDNFVLLYGPSFNPTQPLTGALVANDDLGGTTVGQAGFSWGLTAGVRYTFVTTGVGDSGLFSNSITGPGSIAAVPEPSTYLMLAMGLAAIGYLRRRR</sequence>
<gene>
    <name evidence="4" type="ORF">MW290_11480</name>
</gene>
<keyword evidence="2" id="KW-0732">Signal</keyword>
<keyword evidence="1" id="KW-0472">Membrane</keyword>
<protein>
    <submittedName>
        <fullName evidence="4">PEP-CTERM sorting domain-containing protein</fullName>
    </submittedName>
</protein>
<accession>A0ABY4S3F0</accession>
<dbReference type="EMBL" id="CP097635">
    <property type="protein sequence ID" value="URI06527.1"/>
    <property type="molecule type" value="Genomic_DNA"/>
</dbReference>
<evidence type="ECO:0000256" key="2">
    <source>
        <dbReference type="SAM" id="SignalP"/>
    </source>
</evidence>
<dbReference type="InterPro" id="IPR013424">
    <property type="entry name" value="Ice-binding_C"/>
</dbReference>
<reference evidence="4" key="1">
    <citation type="submission" date="2022-05" db="EMBL/GenBank/DDBJ databases">
        <title>An RpoN-dependent PEP-CTERM gene is involved in floc formation of an Aquincola tertiaricarbonis strain.</title>
        <authorList>
            <person name="Qiu D."/>
            <person name="Xia M."/>
        </authorList>
    </citation>
    <scope>NUCLEOTIDE SEQUENCE</scope>
    <source>
        <strain evidence="4">RN12</strain>
    </source>
</reference>
<evidence type="ECO:0000256" key="1">
    <source>
        <dbReference type="SAM" id="Phobius"/>
    </source>
</evidence>
<dbReference type="NCBIfam" id="TIGR02595">
    <property type="entry name" value="PEP_CTERM"/>
    <property type="match status" value="1"/>
</dbReference>
<dbReference type="Proteomes" id="UP001056201">
    <property type="component" value="Chromosome 1"/>
</dbReference>
<keyword evidence="1" id="KW-0812">Transmembrane</keyword>
<dbReference type="Pfam" id="PF07589">
    <property type="entry name" value="PEP-CTERM"/>
    <property type="match status" value="1"/>
</dbReference>
<evidence type="ECO:0000313" key="5">
    <source>
        <dbReference type="Proteomes" id="UP001056201"/>
    </source>
</evidence>
<keyword evidence="5" id="KW-1185">Reference proteome</keyword>
<feature type="transmembrane region" description="Helical" evidence="1">
    <location>
        <begin position="154"/>
        <end position="170"/>
    </location>
</feature>
<dbReference type="RefSeq" id="WP_250194790.1">
    <property type="nucleotide sequence ID" value="NZ_CP097635.1"/>
</dbReference>
<proteinExistence type="predicted"/>
<name>A0ABY4S3F0_AQUTE</name>